<dbReference type="EMBL" id="JAQQAF010000001">
    <property type="protein sequence ID" value="KAJ8512416.1"/>
    <property type="molecule type" value="Genomic_DNA"/>
</dbReference>
<protein>
    <submittedName>
        <fullName evidence="1">Uncharacterized protein</fullName>
    </submittedName>
</protein>
<reference evidence="1 2" key="1">
    <citation type="submission" date="2022-12" db="EMBL/GenBank/DDBJ databases">
        <title>Chromosome-scale assembly of the Ensete ventricosum genome.</title>
        <authorList>
            <person name="Dussert Y."/>
            <person name="Stocks J."/>
            <person name="Wendawek A."/>
            <person name="Woldeyes F."/>
            <person name="Nichols R.A."/>
            <person name="Borrell J.S."/>
        </authorList>
    </citation>
    <scope>NUCLEOTIDE SEQUENCE [LARGE SCALE GENOMIC DNA]</scope>
    <source>
        <strain evidence="2">cv. Maze</strain>
        <tissue evidence="1">Seeds</tissue>
    </source>
</reference>
<evidence type="ECO:0000313" key="1">
    <source>
        <dbReference type="EMBL" id="KAJ8512416.1"/>
    </source>
</evidence>
<gene>
    <name evidence="1" type="ORF">OPV22_002850</name>
</gene>
<dbReference type="AlphaFoldDB" id="A0AAV8RZ42"/>
<organism evidence="1 2">
    <name type="scientific">Ensete ventricosum</name>
    <name type="common">Abyssinian banana</name>
    <name type="synonym">Musa ensete</name>
    <dbReference type="NCBI Taxonomy" id="4639"/>
    <lineage>
        <taxon>Eukaryota</taxon>
        <taxon>Viridiplantae</taxon>
        <taxon>Streptophyta</taxon>
        <taxon>Embryophyta</taxon>
        <taxon>Tracheophyta</taxon>
        <taxon>Spermatophyta</taxon>
        <taxon>Magnoliopsida</taxon>
        <taxon>Liliopsida</taxon>
        <taxon>Zingiberales</taxon>
        <taxon>Musaceae</taxon>
        <taxon>Ensete</taxon>
    </lineage>
</organism>
<proteinExistence type="predicted"/>
<name>A0AAV8RZ42_ENSVE</name>
<accession>A0AAV8RZ42</accession>
<dbReference type="Proteomes" id="UP001222027">
    <property type="component" value="Unassembled WGS sequence"/>
</dbReference>
<sequence>MVEVLRVDPEIFPGARNPEAAWKLIRRRKDSFMLQIGSGFNLISDSIIGDFDAEDLFVVTASSLRIWKKY</sequence>
<comment type="caution">
    <text evidence="1">The sequence shown here is derived from an EMBL/GenBank/DDBJ whole genome shotgun (WGS) entry which is preliminary data.</text>
</comment>
<keyword evidence="2" id="KW-1185">Reference proteome</keyword>
<evidence type="ECO:0000313" key="2">
    <source>
        <dbReference type="Proteomes" id="UP001222027"/>
    </source>
</evidence>